<dbReference type="InterPro" id="IPR000868">
    <property type="entry name" value="Isochorismatase-like_dom"/>
</dbReference>
<dbReference type="InterPro" id="IPR036380">
    <property type="entry name" value="Isochorismatase-like_sf"/>
</dbReference>
<dbReference type="SUPFAM" id="SSF52499">
    <property type="entry name" value="Isochorismatase-like hydrolases"/>
    <property type="match status" value="1"/>
</dbReference>
<comment type="similarity">
    <text evidence="1">Belongs to the isochorismatase family.</text>
</comment>
<gene>
    <name evidence="4" type="ORF">Cvel_30235</name>
</gene>
<accession>A0A0G4HQD9</accession>
<protein>
    <recommendedName>
        <fullName evidence="3">Isochorismatase-like domain-containing protein</fullName>
    </recommendedName>
</protein>
<dbReference type="CDD" id="cd00431">
    <property type="entry name" value="cysteine_hydrolases"/>
    <property type="match status" value="1"/>
</dbReference>
<dbReference type="GO" id="GO:0016787">
    <property type="term" value="F:hydrolase activity"/>
    <property type="evidence" value="ECO:0007669"/>
    <property type="project" value="UniProtKB-KW"/>
</dbReference>
<dbReference type="PANTHER" id="PTHR43540:SF1">
    <property type="entry name" value="ISOCHORISMATASE HYDROLASE"/>
    <property type="match status" value="1"/>
</dbReference>
<evidence type="ECO:0000313" key="4">
    <source>
        <dbReference type="EMBL" id="CEM46559.1"/>
    </source>
</evidence>
<evidence type="ECO:0000256" key="1">
    <source>
        <dbReference type="ARBA" id="ARBA00006336"/>
    </source>
</evidence>
<evidence type="ECO:0000256" key="2">
    <source>
        <dbReference type="ARBA" id="ARBA00022801"/>
    </source>
</evidence>
<dbReference type="InterPro" id="IPR050272">
    <property type="entry name" value="Isochorismatase-like_hydrls"/>
</dbReference>
<sequence length="342" mass="37269">MTHAVFQTDFTPSQGNALQACVATIFGCGLDSVPNFIAMPGGYAKSLNDWLSRRDLCFLKVKLQDDKLPFPADFPSPTPVLLAGKSPRGDHKHVVVAEIGGGKPAATITHDPFPDGGGLESPLDWVGVFLPTSNSNSLSHKWHCAIPPRSPPSVEWVQRPVAVLLVDMQVDFFQKSEPVSTSFPRLPDAVASLLTAARRSGAEVVHVRERSNSVDSPWFAFWKEMNPGRDPTVTPEAEAFAREEKNERVFAKSTYDAFLDTGLDTYLRSRGIRTLLIGGLVTSACVLLAASGAFQRGYRPLVVEDCCGDRSVDLHRQTLSAEDRRSFGVVDLAFALSVLEES</sequence>
<feature type="domain" description="Isochorismatase-like" evidence="3">
    <location>
        <begin position="162"/>
        <end position="319"/>
    </location>
</feature>
<evidence type="ECO:0000259" key="3">
    <source>
        <dbReference type="Pfam" id="PF00857"/>
    </source>
</evidence>
<dbReference type="PANTHER" id="PTHR43540">
    <property type="entry name" value="PEROXYUREIDOACRYLATE/UREIDOACRYLATE AMIDOHYDROLASE-RELATED"/>
    <property type="match status" value="1"/>
</dbReference>
<dbReference type="AlphaFoldDB" id="A0A0G4HQD9"/>
<dbReference type="VEuPathDB" id="CryptoDB:Cvel_30235"/>
<name>A0A0G4HQD9_9ALVE</name>
<proteinExistence type="inferred from homology"/>
<dbReference type="Gene3D" id="3.40.50.850">
    <property type="entry name" value="Isochorismatase-like"/>
    <property type="match status" value="1"/>
</dbReference>
<reference evidence="4" key="1">
    <citation type="submission" date="2014-11" db="EMBL/GenBank/DDBJ databases">
        <authorList>
            <person name="Otto D Thomas"/>
            <person name="Naeem Raeece"/>
        </authorList>
    </citation>
    <scope>NUCLEOTIDE SEQUENCE</scope>
</reference>
<organism evidence="4">
    <name type="scientific">Chromera velia CCMP2878</name>
    <dbReference type="NCBI Taxonomy" id="1169474"/>
    <lineage>
        <taxon>Eukaryota</taxon>
        <taxon>Sar</taxon>
        <taxon>Alveolata</taxon>
        <taxon>Colpodellida</taxon>
        <taxon>Chromeraceae</taxon>
        <taxon>Chromera</taxon>
    </lineage>
</organism>
<dbReference type="Pfam" id="PF00857">
    <property type="entry name" value="Isochorismatase"/>
    <property type="match status" value="1"/>
</dbReference>
<keyword evidence="2" id="KW-0378">Hydrolase</keyword>
<dbReference type="EMBL" id="CDMZ01003491">
    <property type="protein sequence ID" value="CEM46559.1"/>
    <property type="molecule type" value="Genomic_DNA"/>
</dbReference>